<dbReference type="GO" id="GO:0046872">
    <property type="term" value="F:metal ion binding"/>
    <property type="evidence" value="ECO:0007669"/>
    <property type="project" value="UniProtKB-KW"/>
</dbReference>
<dbReference type="InterPro" id="IPR017850">
    <property type="entry name" value="Alkaline_phosphatase_core_sf"/>
</dbReference>
<dbReference type="InterPro" id="IPR024607">
    <property type="entry name" value="Sulfatase_CS"/>
</dbReference>
<dbReference type="GO" id="GO:0016740">
    <property type="term" value="F:transferase activity"/>
    <property type="evidence" value="ECO:0007669"/>
    <property type="project" value="UniProtKB-KW"/>
</dbReference>
<evidence type="ECO:0000256" key="2">
    <source>
        <dbReference type="ARBA" id="ARBA00022723"/>
    </source>
</evidence>
<organism evidence="8 9">
    <name type="scientific">Oceaniferula marina</name>
    <dbReference type="NCBI Taxonomy" id="2748318"/>
    <lineage>
        <taxon>Bacteria</taxon>
        <taxon>Pseudomonadati</taxon>
        <taxon>Verrucomicrobiota</taxon>
        <taxon>Verrucomicrobiia</taxon>
        <taxon>Verrucomicrobiales</taxon>
        <taxon>Verrucomicrobiaceae</taxon>
        <taxon>Oceaniferula</taxon>
    </lineage>
</organism>
<sequence>MKSTTLACATTLFTLVFSAPDSIAAPRPNILYFYVDDMGYGSIGPNGQNDRRANNLPAVQTPNIDAMAVTGVNFQRAYGAPVCSPARSSQQTGYHQGHTYADRNDTNNARKAMRAEDITMGDALKAAGYVTGYWGKWGYGAESKQNDPALLNLQTLPNNHGYDYILTELHHTRAHTFFQPTLWHFKPGDTQIALIPNSMAAYTDPASYPQSPAKQSDPAYPSTAYCDDLYAMHCLDFVRTQAQNYNSTGQPFFALFAPQIPHSPYGEVSSLPGYADAYASDPHFADRSAQAQNWAAMVTRIDAHIGNILAALEDPNNDGDTSDSVAANTLVIFQSDNGGASNDGVSQYASNADLRGAKNSIWEGGLRVPLVMRWPDEIDAHSPIQIGTNSQRVVDVTDLLPTFCELAGVEIPTGVDGVSIAPTLTGDGHQRARPYITHESQPNRSIIRGNMKLVDKNGSFELYDLDVNENTNIASSHTGLVSELSTLLLGENVRAAQWTANTYHNWTGADNTNISDAANWSDYIYAEGGTTYNTENGAPTIPWTASMKNSGGSHNTSTVDRDTSFLSLEVEGASATAKQMIDVSDKTLTARNELRLKAHSSVDIDNGTLDTLRWVEVHEEAAITGSGDITGTLYQSGSLVISQSSPTSIGVGGETLTDRIVNGGFETGSGTSFSATDQWSNATGDDTKNARNTTNPQADANRGIVSGLVSPTQNTTYIIQDGDQFRFSFYYAAASAWDIGNDTITVTIFYNDGSEQILFTDVFTPSQDFGTGYDFSGAIDFAANPGSVGQNLQIRFDSATAGNSEFAAIDSISLVTVERGNIELLTNGDFENGTGESFTATDSWTSTEGNDSDNVRNTSSPQNGSYRGIVTGNRSPQTDTGHVIQSGNNFTLSFHHAAALSWDIGSDTLDAVVFYDNGSEVELSRTTVNPSQKFDTGYDFSGEINIAATADSIGHALRLRFESTNAGNSEFAAIDNISLSLAGGTIEVPGKRVISIDGEYRLEDSASVGLELAGTSTAGIDYSQIQVTGNATLAGTLNLTIDPAYTPSNGDTFTILTAASVSGTFANPGDIVVASDGTRFQIGYTATSITLRAVIPSVTRETGVPPNAMISNPDDNTGAGSAAVANGNTKGQAFNVTRGGPLTGLLLHINTISTGGDITINIYHADGSGLPSGAPVHSETGLLPAGLSAGDYLQFIFSSAARLTPGNYVFTISTSDADFSLEITQGNNYSGGTLVRNQGSGWESPNSNNDLDFALLGRFNTKGVHIVHILVDDLGYTDHSVDSLVLNSPTELSDFIETPNLEKLASEGVSFTWSYTQPNCAPSRAAYMTGQYSCRVGNGVYNVDSLKRSGNRTTYLSAPNQGENDGDEAGNNDDFIRPQTLNSEATGSVPLAQAMKNAGYVTCHIGKYHVGSSNSTDSTYPLNQGLDFNYGGGHKGNPGNYFASGTPRQWGSNVGPELDAFASDYTQAYIDANIKPFENGNDSDSLLGTPKHLTDAVVDAFEDFMNSHQAGSTASSPVYVQFHFYATHSPLNGRPDLVAKYTAKKAAGATPVNDTKESFAALAENMDQSVARVMRYLSDPNGDGDTSDSIAENTLIVWTTDNGGSESYSENAPLRGAKGQHFEGGIRVPMIIRQPGTVPAGKISDTLIHTVDLYPTFIDVAAESPNSPNPNAATHPLDGESLYAHMLDPEHVARDRGPIFYHFPGYMDTRAYPVSVVIKEVEGDRYKYIYNYDPYYASVQDVSGSPDEFQLYNLSIDPYESVNLMDYIDRENAGDLNDPLDSREYWDYLLHKGTADQLASDLNTWLNQTDPTWQPIFATYKQEFADNSPIIGDADVGNTTPPAPVSTPAKDSVPAPADFSFTTETPTNLGNNNLQFTFDSHDGFAYQVQASNSLESDSWVNIGSTVTASGDSTEFTVNDPAAATAPRRFYRVILVK</sequence>
<feature type="compositionally biased region" description="Polar residues" evidence="5">
    <location>
        <begin position="855"/>
        <end position="865"/>
    </location>
</feature>
<gene>
    <name evidence="8" type="ORF">HW115_11595</name>
</gene>
<dbReference type="InterPro" id="IPR050738">
    <property type="entry name" value="Sulfatase"/>
</dbReference>
<dbReference type="InterPro" id="IPR000917">
    <property type="entry name" value="Sulfatase_N"/>
</dbReference>
<keyword evidence="4" id="KW-0106">Calcium</keyword>
<protein>
    <submittedName>
        <fullName evidence="8">Sulfatase-like hydrolase/transferase</fullName>
    </submittedName>
</protein>
<dbReference type="SUPFAM" id="SSF53649">
    <property type="entry name" value="Alkaline phosphatase-like"/>
    <property type="match status" value="2"/>
</dbReference>
<keyword evidence="9" id="KW-1185">Reference proteome</keyword>
<evidence type="ECO:0000256" key="4">
    <source>
        <dbReference type="ARBA" id="ARBA00022837"/>
    </source>
</evidence>
<evidence type="ECO:0000256" key="5">
    <source>
        <dbReference type="SAM" id="MobiDB-lite"/>
    </source>
</evidence>
<feature type="domain" description="Sulfatase N-terminal" evidence="7">
    <location>
        <begin position="1265"/>
        <end position="1661"/>
    </location>
</feature>
<evidence type="ECO:0000313" key="9">
    <source>
        <dbReference type="Proteomes" id="UP000557872"/>
    </source>
</evidence>
<evidence type="ECO:0000256" key="6">
    <source>
        <dbReference type="SAM" id="SignalP"/>
    </source>
</evidence>
<comment type="similarity">
    <text evidence="1">Belongs to the sulfatase family.</text>
</comment>
<evidence type="ECO:0000313" key="8">
    <source>
        <dbReference type="EMBL" id="NWK56257.1"/>
    </source>
</evidence>
<dbReference type="RefSeq" id="WP_178933043.1">
    <property type="nucleotide sequence ID" value="NZ_JACBAZ010000004.1"/>
</dbReference>
<proteinExistence type="inferred from homology"/>
<feature type="region of interest" description="Disordered" evidence="5">
    <location>
        <begin position="86"/>
        <end position="107"/>
    </location>
</feature>
<reference evidence="8 9" key="1">
    <citation type="submission" date="2020-07" db="EMBL/GenBank/DDBJ databases">
        <title>Roseicoccus Jingziensis gen. nov., sp. nov., isolated from coastal seawater.</title>
        <authorList>
            <person name="Feng X."/>
        </authorList>
    </citation>
    <scope>NUCLEOTIDE SEQUENCE [LARGE SCALE GENOMIC DNA]</scope>
    <source>
        <strain evidence="8 9">N1E253</strain>
    </source>
</reference>
<dbReference type="EMBL" id="JACBAZ010000004">
    <property type="protein sequence ID" value="NWK56257.1"/>
    <property type="molecule type" value="Genomic_DNA"/>
</dbReference>
<feature type="chain" id="PRO_5032980451" evidence="6">
    <location>
        <begin position="25"/>
        <end position="1936"/>
    </location>
</feature>
<feature type="compositionally biased region" description="Polar residues" evidence="5">
    <location>
        <begin position="675"/>
        <end position="698"/>
    </location>
</feature>
<name>A0A851GMI5_9BACT</name>
<feature type="region of interest" description="Disordered" evidence="5">
    <location>
        <begin position="833"/>
        <end position="880"/>
    </location>
</feature>
<keyword evidence="8" id="KW-0808">Transferase</keyword>
<feature type="region of interest" description="Disordered" evidence="5">
    <location>
        <begin position="667"/>
        <end position="702"/>
    </location>
</feature>
<evidence type="ECO:0000256" key="1">
    <source>
        <dbReference type="ARBA" id="ARBA00008779"/>
    </source>
</evidence>
<dbReference type="PROSITE" id="PS00149">
    <property type="entry name" value="SULFATASE_2"/>
    <property type="match status" value="1"/>
</dbReference>
<feature type="signal peptide" evidence="6">
    <location>
        <begin position="1"/>
        <end position="24"/>
    </location>
</feature>
<dbReference type="Gene3D" id="2.60.120.260">
    <property type="entry name" value="Galactose-binding domain-like"/>
    <property type="match status" value="1"/>
</dbReference>
<evidence type="ECO:0000259" key="7">
    <source>
        <dbReference type="Pfam" id="PF00884"/>
    </source>
</evidence>
<dbReference type="Gene3D" id="3.40.720.10">
    <property type="entry name" value="Alkaline Phosphatase, subunit A"/>
    <property type="match status" value="2"/>
</dbReference>
<dbReference type="GO" id="GO:0004065">
    <property type="term" value="F:arylsulfatase activity"/>
    <property type="evidence" value="ECO:0007669"/>
    <property type="project" value="TreeGrafter"/>
</dbReference>
<keyword evidence="2" id="KW-0479">Metal-binding</keyword>
<keyword evidence="3 8" id="KW-0378">Hydrolase</keyword>
<evidence type="ECO:0000256" key="3">
    <source>
        <dbReference type="ARBA" id="ARBA00022801"/>
    </source>
</evidence>
<dbReference type="Pfam" id="PF00884">
    <property type="entry name" value="Sulfatase"/>
    <property type="match status" value="2"/>
</dbReference>
<comment type="caution">
    <text evidence="8">The sequence shown here is derived from an EMBL/GenBank/DDBJ whole genome shotgun (WGS) entry which is preliminary data.</text>
</comment>
<feature type="domain" description="Sulfatase N-terminal" evidence="7">
    <location>
        <begin position="28"/>
        <end position="409"/>
    </location>
</feature>
<dbReference type="PANTHER" id="PTHR42693">
    <property type="entry name" value="ARYLSULFATASE FAMILY MEMBER"/>
    <property type="match status" value="1"/>
</dbReference>
<feature type="region of interest" description="Disordered" evidence="5">
    <location>
        <begin position="1352"/>
        <end position="1373"/>
    </location>
</feature>
<accession>A0A851GMI5</accession>
<feature type="compositionally biased region" description="Polar residues" evidence="5">
    <location>
        <begin position="834"/>
        <end position="849"/>
    </location>
</feature>
<dbReference type="Proteomes" id="UP000557872">
    <property type="component" value="Unassembled WGS sequence"/>
</dbReference>
<keyword evidence="6" id="KW-0732">Signal</keyword>
<dbReference type="PANTHER" id="PTHR42693:SF53">
    <property type="entry name" value="ENDO-4-O-SULFATASE"/>
    <property type="match status" value="1"/>
</dbReference>